<dbReference type="SUPFAM" id="SSF55729">
    <property type="entry name" value="Acyl-CoA N-acyltransferases (Nat)"/>
    <property type="match status" value="1"/>
</dbReference>
<dbReference type="GO" id="GO:0008360">
    <property type="term" value="P:regulation of cell shape"/>
    <property type="evidence" value="ECO:0007669"/>
    <property type="project" value="UniProtKB-KW"/>
</dbReference>
<keyword evidence="5" id="KW-0012">Acyltransferase</keyword>
<dbReference type="RefSeq" id="WP_015758311.1">
    <property type="nucleotide sequence ID" value="NC_013216.1"/>
</dbReference>
<dbReference type="eggNOG" id="COG5653">
    <property type="taxonomic scope" value="Bacteria"/>
</dbReference>
<dbReference type="InterPro" id="IPR003447">
    <property type="entry name" value="FEMABX"/>
</dbReference>
<dbReference type="GO" id="GO:0009252">
    <property type="term" value="P:peptidoglycan biosynthetic process"/>
    <property type="evidence" value="ECO:0007669"/>
    <property type="project" value="UniProtKB-KW"/>
</dbReference>
<feature type="domain" description="BioF2-like acetyltransferase" evidence="7">
    <location>
        <begin position="165"/>
        <end position="302"/>
    </location>
</feature>
<accession>C8W2D4</accession>
<dbReference type="PANTHER" id="PTHR36174">
    <property type="entry name" value="LIPID II:GLYCINE GLYCYLTRANSFERASE"/>
    <property type="match status" value="1"/>
</dbReference>
<dbReference type="STRING" id="485916.Dtox_2853"/>
<dbReference type="AlphaFoldDB" id="C8W2D4"/>
<dbReference type="InterPro" id="IPR038740">
    <property type="entry name" value="BioF2-like_GNAT_dom"/>
</dbReference>
<name>C8W2D4_DESAS</name>
<comment type="similarity">
    <text evidence="1">Belongs to the FemABX family.</text>
</comment>
<dbReference type="Gene3D" id="3.40.630.30">
    <property type="match status" value="1"/>
</dbReference>
<dbReference type="GO" id="GO:0071555">
    <property type="term" value="P:cell wall organization"/>
    <property type="evidence" value="ECO:0007669"/>
    <property type="project" value="UniProtKB-KW"/>
</dbReference>
<dbReference type="InterPro" id="IPR050644">
    <property type="entry name" value="PG_Glycine_Bridge_Synth"/>
</dbReference>
<evidence type="ECO:0000256" key="2">
    <source>
        <dbReference type="ARBA" id="ARBA00022679"/>
    </source>
</evidence>
<dbReference type="Proteomes" id="UP000002217">
    <property type="component" value="Chromosome"/>
</dbReference>
<dbReference type="KEGG" id="dae:Dtox_2853"/>
<evidence type="ECO:0000313" key="8">
    <source>
        <dbReference type="EMBL" id="ACV63618.1"/>
    </source>
</evidence>
<dbReference type="Pfam" id="PF13480">
    <property type="entry name" value="Acetyltransf_6"/>
    <property type="match status" value="1"/>
</dbReference>
<keyword evidence="6" id="KW-0961">Cell wall biogenesis/degradation</keyword>
<evidence type="ECO:0000256" key="1">
    <source>
        <dbReference type="ARBA" id="ARBA00009943"/>
    </source>
</evidence>
<keyword evidence="9" id="KW-1185">Reference proteome</keyword>
<evidence type="ECO:0000256" key="4">
    <source>
        <dbReference type="ARBA" id="ARBA00022984"/>
    </source>
</evidence>
<evidence type="ECO:0000256" key="3">
    <source>
        <dbReference type="ARBA" id="ARBA00022960"/>
    </source>
</evidence>
<evidence type="ECO:0000256" key="5">
    <source>
        <dbReference type="ARBA" id="ARBA00023315"/>
    </source>
</evidence>
<keyword evidence="2" id="KW-0808">Transferase</keyword>
<sequence length="348" mass="41659">MFEVISPSQTNRWLEAIKRIDGLDLHYRLEYCRLWADDGWPEMFVYQEGNDYLVYPYIIRSINQIPGFKDKLSEELYDITTPYGFGGPITSQEAGIKFRENFYQCFSRYCYEKNIISEFIRFHPLLENHRLWEEQLTLTQVSSNVYVDLTCSPEELWANYDYSNRKNIKKAYKEGLKVLIEEEPFHFQEFLAIYHHTMDRNKASGSYYFPQEFYEQLHCDLKGCFIYAHTIKDGKIISTELLVFNERYIHSFLGGTLLEYFSCRPNNILKHEIIEWARSKGIKYFLLGGGYADEDGIFRYKRSFSRNGVKDFYVGKKVHNEEAVKRLEQLMIFEKRMHGENYFPPYRR</sequence>
<proteinExistence type="inferred from homology"/>
<evidence type="ECO:0000313" key="9">
    <source>
        <dbReference type="Proteomes" id="UP000002217"/>
    </source>
</evidence>
<dbReference type="InterPro" id="IPR016181">
    <property type="entry name" value="Acyl_CoA_acyltransferase"/>
</dbReference>
<keyword evidence="4" id="KW-0573">Peptidoglycan synthesis</keyword>
<protein>
    <recommendedName>
        <fullName evidence="7">BioF2-like acetyltransferase domain-containing protein</fullName>
    </recommendedName>
</protein>
<evidence type="ECO:0000259" key="7">
    <source>
        <dbReference type="Pfam" id="PF13480"/>
    </source>
</evidence>
<dbReference type="PANTHER" id="PTHR36174:SF1">
    <property type="entry name" value="LIPID II:GLYCINE GLYCYLTRANSFERASE"/>
    <property type="match status" value="1"/>
</dbReference>
<evidence type="ECO:0000256" key="6">
    <source>
        <dbReference type="ARBA" id="ARBA00023316"/>
    </source>
</evidence>
<dbReference type="HOGENOM" id="CLU_055609_0_0_9"/>
<gene>
    <name evidence="8" type="ordered locus">Dtox_2853</name>
</gene>
<keyword evidence="3" id="KW-0133">Cell shape</keyword>
<dbReference type="OrthoDB" id="9785911at2"/>
<reference evidence="8 9" key="1">
    <citation type="journal article" date="2009" name="Stand. Genomic Sci.">
        <title>Complete genome sequence of Desulfotomaculum acetoxidans type strain (5575).</title>
        <authorList>
            <person name="Spring S."/>
            <person name="Lapidus A."/>
            <person name="Schroder M."/>
            <person name="Gleim D."/>
            <person name="Sims D."/>
            <person name="Meincke L."/>
            <person name="Glavina Del Rio T."/>
            <person name="Tice H."/>
            <person name="Copeland A."/>
            <person name="Cheng J.F."/>
            <person name="Lucas S."/>
            <person name="Chen F."/>
            <person name="Nolan M."/>
            <person name="Bruce D."/>
            <person name="Goodwin L."/>
            <person name="Pitluck S."/>
            <person name="Ivanova N."/>
            <person name="Mavromatis K."/>
            <person name="Mikhailova N."/>
            <person name="Pati A."/>
            <person name="Chen A."/>
            <person name="Palaniappan K."/>
            <person name="Land M."/>
            <person name="Hauser L."/>
            <person name="Chang Y.J."/>
            <person name="Jeffries C.D."/>
            <person name="Chain P."/>
            <person name="Saunders E."/>
            <person name="Brettin T."/>
            <person name="Detter J.C."/>
            <person name="Goker M."/>
            <person name="Bristow J."/>
            <person name="Eisen J.A."/>
            <person name="Markowitz V."/>
            <person name="Hugenholtz P."/>
            <person name="Kyrpides N.C."/>
            <person name="Klenk H.P."/>
            <person name="Han C."/>
        </authorList>
    </citation>
    <scope>NUCLEOTIDE SEQUENCE [LARGE SCALE GENOMIC DNA]</scope>
    <source>
        <strain evidence="9">ATCC 49208 / DSM 771 / VKM B-1644</strain>
    </source>
</reference>
<dbReference type="EMBL" id="CP001720">
    <property type="protein sequence ID" value="ACV63618.1"/>
    <property type="molecule type" value="Genomic_DNA"/>
</dbReference>
<dbReference type="GO" id="GO:0016755">
    <property type="term" value="F:aminoacyltransferase activity"/>
    <property type="evidence" value="ECO:0007669"/>
    <property type="project" value="InterPro"/>
</dbReference>
<dbReference type="PROSITE" id="PS51191">
    <property type="entry name" value="FEMABX"/>
    <property type="match status" value="1"/>
</dbReference>
<organism evidence="8 9">
    <name type="scientific">Desulfofarcimen acetoxidans (strain ATCC 49208 / DSM 771 / KCTC 5769 / VKM B-1644 / 5575)</name>
    <name type="common">Desulfotomaculum acetoxidans</name>
    <dbReference type="NCBI Taxonomy" id="485916"/>
    <lineage>
        <taxon>Bacteria</taxon>
        <taxon>Bacillati</taxon>
        <taxon>Bacillota</taxon>
        <taxon>Clostridia</taxon>
        <taxon>Eubacteriales</taxon>
        <taxon>Peptococcaceae</taxon>
        <taxon>Desulfofarcimen</taxon>
    </lineage>
</organism>